<evidence type="ECO:0000256" key="12">
    <source>
        <dbReference type="PROSITE-ProRule" id="PRU00546"/>
    </source>
</evidence>
<feature type="binding site" evidence="11">
    <location>
        <position position="179"/>
    </location>
    <ligand>
        <name>Zn(2+)</name>
        <dbReference type="ChEBI" id="CHEBI:29105"/>
        <label>2</label>
    </ligand>
</feature>
<feature type="domain" description="J" evidence="13">
    <location>
        <begin position="3"/>
        <end position="67"/>
    </location>
</feature>
<evidence type="ECO:0000256" key="4">
    <source>
        <dbReference type="ARBA" id="ARBA00022737"/>
    </source>
</evidence>
<evidence type="ECO:0000256" key="9">
    <source>
        <dbReference type="ARBA" id="ARBA00061004"/>
    </source>
</evidence>
<dbReference type="CDD" id="cd10719">
    <property type="entry name" value="DnaJ_zf"/>
    <property type="match status" value="1"/>
</dbReference>
<feature type="binding site" evidence="11">
    <location>
        <position position="136"/>
    </location>
    <ligand>
        <name>Zn(2+)</name>
        <dbReference type="ChEBI" id="CHEBI:29105"/>
        <label>1</label>
    </ligand>
</feature>
<comment type="cofactor">
    <cofactor evidence="11">
        <name>Zn(2+)</name>
        <dbReference type="ChEBI" id="CHEBI:29105"/>
    </cofactor>
    <text evidence="11">Binds 2 Zn(2+) ions per monomer.</text>
</comment>
<dbReference type="InterPro" id="IPR001305">
    <property type="entry name" value="HSP_DnaJ_Cys-rich_dom"/>
</dbReference>
<dbReference type="SUPFAM" id="SSF57938">
    <property type="entry name" value="DnaJ/Hsp40 cysteine-rich domain"/>
    <property type="match status" value="1"/>
</dbReference>
<feature type="binding site" evidence="11">
    <location>
        <position position="176"/>
    </location>
    <ligand>
        <name>Zn(2+)</name>
        <dbReference type="ChEBI" id="CHEBI:29105"/>
        <label>2</label>
    </ligand>
</feature>
<dbReference type="EMBL" id="BJUU01000001">
    <property type="protein sequence ID" value="GEK78671.1"/>
    <property type="molecule type" value="Genomic_DNA"/>
</dbReference>
<dbReference type="PRINTS" id="PR00625">
    <property type="entry name" value="JDOMAIN"/>
</dbReference>
<dbReference type="Gene3D" id="2.60.260.20">
    <property type="entry name" value="Urease metallochaperone UreE, N-terminal domain"/>
    <property type="match status" value="2"/>
</dbReference>
<dbReference type="GO" id="GO:0006260">
    <property type="term" value="P:DNA replication"/>
    <property type="evidence" value="ECO:0007669"/>
    <property type="project" value="UniProtKB-KW"/>
</dbReference>
<dbReference type="NCBIfam" id="NF008035">
    <property type="entry name" value="PRK10767.1"/>
    <property type="match status" value="1"/>
</dbReference>
<keyword evidence="4 11" id="KW-0677">Repeat</keyword>
<dbReference type="AlphaFoldDB" id="A0AA87RDK0"/>
<dbReference type="GO" id="GO:0042026">
    <property type="term" value="P:protein refolding"/>
    <property type="evidence" value="ECO:0007669"/>
    <property type="project" value="TreeGrafter"/>
</dbReference>
<accession>A0AA87RDK0</accession>
<evidence type="ECO:0000256" key="8">
    <source>
        <dbReference type="ARBA" id="ARBA00023186"/>
    </source>
</evidence>
<dbReference type="PROSITE" id="PS51188">
    <property type="entry name" value="ZF_CR"/>
    <property type="match status" value="1"/>
</dbReference>
<feature type="zinc finger region" description="CR-type" evidence="12">
    <location>
        <begin position="120"/>
        <end position="202"/>
    </location>
</feature>
<protein>
    <recommendedName>
        <fullName evidence="10 11">Chaperone protein DnaJ</fullName>
    </recommendedName>
</protein>
<dbReference type="InterPro" id="IPR008971">
    <property type="entry name" value="HSP40/DnaJ_pept-bd"/>
</dbReference>
<dbReference type="PANTHER" id="PTHR43096">
    <property type="entry name" value="DNAJ HOMOLOG 1, MITOCHONDRIAL-RELATED"/>
    <property type="match status" value="1"/>
</dbReference>
<keyword evidence="8 11" id="KW-0143">Chaperone</keyword>
<dbReference type="InterPro" id="IPR036869">
    <property type="entry name" value="J_dom_sf"/>
</dbReference>
<dbReference type="InterPro" id="IPR001623">
    <property type="entry name" value="DnaJ_domain"/>
</dbReference>
<dbReference type="PROSITE" id="PS50076">
    <property type="entry name" value="DNAJ_2"/>
    <property type="match status" value="1"/>
</dbReference>
<dbReference type="InterPro" id="IPR018253">
    <property type="entry name" value="DnaJ_domain_CS"/>
</dbReference>
<feature type="binding site" evidence="11">
    <location>
        <position position="193"/>
    </location>
    <ligand>
        <name>Zn(2+)</name>
        <dbReference type="ChEBI" id="CHEBI:29105"/>
        <label>1</label>
    </ligand>
</feature>
<sequence>MTDHYETLGVARDAGQDEIKKAYRRLARELHPDVNPSADAAERFKDVTHAYDVLGDAQSRAEYDRGPLPGMGGAGGFGFGDIFEQFFGGGGRSSGPRSRRQPGQDSLLRVDLDLADVVFGVHRELRVQTAVLCETCDGAATAPGTSPERCTQCGGSGHVQRQVRSLLGNVVTNQPCTVCQGFGTVIPQPCHTCAGHGRVRAERTIPVDIPAGVDTGLRIQLPGQGEVGEGGGPAGTLYLEINVRHHDVFSRDGDDLLGTLEVSMPDAALGARASVDGIDGPVEVEVRAGIQSGDVITVGDRGVTRLRGSGRGDLRLGVQVVTPTKTDRRTEELLRELKERTRAPEPQLSQFKQGLFAKMRDRFHL</sequence>
<dbReference type="GO" id="GO:0008270">
    <property type="term" value="F:zinc ion binding"/>
    <property type="evidence" value="ECO:0007669"/>
    <property type="project" value="UniProtKB-UniRule"/>
</dbReference>
<feature type="binding site" evidence="11">
    <location>
        <position position="153"/>
    </location>
    <ligand>
        <name>Zn(2+)</name>
        <dbReference type="ChEBI" id="CHEBI:29105"/>
        <label>2</label>
    </ligand>
</feature>
<feature type="binding site" evidence="11">
    <location>
        <position position="150"/>
    </location>
    <ligand>
        <name>Zn(2+)</name>
        <dbReference type="ChEBI" id="CHEBI:29105"/>
        <label>2</label>
    </ligand>
</feature>
<dbReference type="GO" id="GO:0031072">
    <property type="term" value="F:heat shock protein binding"/>
    <property type="evidence" value="ECO:0007669"/>
    <property type="project" value="InterPro"/>
</dbReference>
<evidence type="ECO:0000256" key="7">
    <source>
        <dbReference type="ARBA" id="ARBA00023016"/>
    </source>
</evidence>
<dbReference type="GO" id="GO:0005524">
    <property type="term" value="F:ATP binding"/>
    <property type="evidence" value="ECO:0007669"/>
    <property type="project" value="InterPro"/>
</dbReference>
<dbReference type="SUPFAM" id="SSF46565">
    <property type="entry name" value="Chaperone J-domain"/>
    <property type="match status" value="1"/>
</dbReference>
<dbReference type="Pfam" id="PF00684">
    <property type="entry name" value="DnaJ_CXXCXGXG"/>
    <property type="match status" value="1"/>
</dbReference>
<evidence type="ECO:0000256" key="10">
    <source>
        <dbReference type="ARBA" id="ARBA00067609"/>
    </source>
</evidence>
<comment type="caution">
    <text evidence="15">The sequence shown here is derived from an EMBL/GenBank/DDBJ whole genome shotgun (WGS) entry which is preliminary data.</text>
</comment>
<dbReference type="Pfam" id="PF00226">
    <property type="entry name" value="DnaJ"/>
    <property type="match status" value="1"/>
</dbReference>
<feature type="domain" description="CR-type" evidence="14">
    <location>
        <begin position="120"/>
        <end position="202"/>
    </location>
</feature>
<feature type="binding site" evidence="11">
    <location>
        <position position="190"/>
    </location>
    <ligand>
        <name>Zn(2+)</name>
        <dbReference type="ChEBI" id="CHEBI:29105"/>
        <label>1</label>
    </ligand>
</feature>
<dbReference type="InterPro" id="IPR012724">
    <property type="entry name" value="DnaJ"/>
</dbReference>
<dbReference type="PANTHER" id="PTHR43096:SF48">
    <property type="entry name" value="CHAPERONE PROTEIN DNAJ"/>
    <property type="match status" value="1"/>
</dbReference>
<organism evidence="15 16">
    <name type="scientific">Agrococcus baldri</name>
    <dbReference type="NCBI Taxonomy" id="153730"/>
    <lineage>
        <taxon>Bacteria</taxon>
        <taxon>Bacillati</taxon>
        <taxon>Actinomycetota</taxon>
        <taxon>Actinomycetes</taxon>
        <taxon>Micrococcales</taxon>
        <taxon>Microbacteriaceae</taxon>
        <taxon>Agrococcus</taxon>
    </lineage>
</organism>
<comment type="caution">
    <text evidence="11">Lacks conserved residue(s) required for the propagation of feature annotation.</text>
</comment>
<dbReference type="PROSITE" id="PS00636">
    <property type="entry name" value="DNAJ_1"/>
    <property type="match status" value="1"/>
</dbReference>
<evidence type="ECO:0000313" key="16">
    <source>
        <dbReference type="Proteomes" id="UP000321749"/>
    </source>
</evidence>
<dbReference type="FunFam" id="2.10.230.10:FF:000002">
    <property type="entry name" value="Molecular chaperone DnaJ"/>
    <property type="match status" value="1"/>
</dbReference>
<evidence type="ECO:0000259" key="14">
    <source>
        <dbReference type="PROSITE" id="PS51188"/>
    </source>
</evidence>
<name>A0AA87RDK0_9MICO</name>
<dbReference type="SUPFAM" id="SSF49493">
    <property type="entry name" value="HSP40/DnaJ peptide-binding domain"/>
    <property type="match status" value="2"/>
</dbReference>
<dbReference type="HAMAP" id="MF_01152">
    <property type="entry name" value="DnaJ"/>
    <property type="match status" value="1"/>
</dbReference>
<evidence type="ECO:0000256" key="5">
    <source>
        <dbReference type="ARBA" id="ARBA00022771"/>
    </source>
</evidence>
<evidence type="ECO:0000313" key="15">
    <source>
        <dbReference type="EMBL" id="GEK78671.1"/>
    </source>
</evidence>
<dbReference type="InterPro" id="IPR036410">
    <property type="entry name" value="HSP_DnaJ_Cys-rich_dom_sf"/>
</dbReference>
<evidence type="ECO:0000256" key="11">
    <source>
        <dbReference type="HAMAP-Rule" id="MF_01152"/>
    </source>
</evidence>
<proteinExistence type="inferred from homology"/>
<evidence type="ECO:0000256" key="3">
    <source>
        <dbReference type="ARBA" id="ARBA00022723"/>
    </source>
</evidence>
<dbReference type="RefSeq" id="WP_146792086.1">
    <property type="nucleotide sequence ID" value="NZ_BJUU01000001.1"/>
</dbReference>
<keyword evidence="5 11" id="KW-0863">Zinc-finger</keyword>
<gene>
    <name evidence="15" type="primary">dnaJ2</name>
    <name evidence="11" type="synonym">dnaJ</name>
    <name evidence="15" type="ORF">ABA31_00220</name>
</gene>
<dbReference type="GO" id="GO:0009408">
    <property type="term" value="P:response to heat"/>
    <property type="evidence" value="ECO:0007669"/>
    <property type="project" value="InterPro"/>
</dbReference>
<comment type="similarity">
    <text evidence="9 11">Belongs to the DnaJ family.</text>
</comment>
<dbReference type="Proteomes" id="UP000321749">
    <property type="component" value="Unassembled WGS sequence"/>
</dbReference>
<dbReference type="GO" id="GO:0005737">
    <property type="term" value="C:cytoplasm"/>
    <property type="evidence" value="ECO:0007669"/>
    <property type="project" value="UniProtKB-SubCell"/>
</dbReference>
<keyword evidence="3 11" id="KW-0479">Metal-binding</keyword>
<comment type="function">
    <text evidence="11">Participates actively in the response to hyperosmotic and heat shock by preventing the aggregation of stress-denatured proteins and by disaggregating proteins, also in an autonomous, DnaK-independent fashion. Unfolded proteins bind initially to DnaJ; upon interaction with the DnaJ-bound protein, DnaK hydrolyzes its bound ATP, resulting in the formation of a stable complex. GrpE releases ADP from DnaK; ATP binding to DnaK triggers the release of the substrate protein, thus completing the reaction cycle. Several rounds of ATP-dependent interactions between DnaJ, DnaK and GrpE are required for fully efficient folding. Also involved, together with DnaK and GrpE, in the DNA replication of plasmids through activation of initiation proteins.</text>
</comment>
<dbReference type="SMART" id="SM00271">
    <property type="entry name" value="DnaJ"/>
    <property type="match status" value="1"/>
</dbReference>
<feature type="binding site" evidence="11">
    <location>
        <position position="133"/>
    </location>
    <ligand>
        <name>Zn(2+)</name>
        <dbReference type="ChEBI" id="CHEBI:29105"/>
        <label>1</label>
    </ligand>
</feature>
<dbReference type="InterPro" id="IPR002939">
    <property type="entry name" value="DnaJ_C"/>
</dbReference>
<dbReference type="CDD" id="cd06257">
    <property type="entry name" value="DnaJ"/>
    <property type="match status" value="1"/>
</dbReference>
<keyword evidence="16" id="KW-1185">Reference proteome</keyword>
<comment type="domain">
    <text evidence="11">The J domain is necessary and sufficient to stimulate DnaK ATPase activity. Zinc center 1 plays an important role in the autonomous, DnaK-independent chaperone activity of DnaJ. Zinc center 2 is essential for interaction with DnaK and for DnaJ activity.</text>
</comment>
<dbReference type="Gene3D" id="1.10.287.110">
    <property type="entry name" value="DnaJ domain"/>
    <property type="match status" value="1"/>
</dbReference>
<reference evidence="15 16" key="1">
    <citation type="submission" date="2019-07" db="EMBL/GenBank/DDBJ databases">
        <title>Whole genome shotgun sequence of Agrococcus baldri NBRC 103055.</title>
        <authorList>
            <person name="Hosoyama A."/>
            <person name="Uohara A."/>
            <person name="Ohji S."/>
            <person name="Ichikawa N."/>
        </authorList>
    </citation>
    <scope>NUCLEOTIDE SEQUENCE [LARGE SCALE GENOMIC DNA]</scope>
    <source>
        <strain evidence="15 16">NBRC 103055</strain>
    </source>
</reference>
<dbReference type="Pfam" id="PF01556">
    <property type="entry name" value="DnaJ_C"/>
    <property type="match status" value="1"/>
</dbReference>
<keyword evidence="6 11" id="KW-0862">Zinc</keyword>
<keyword evidence="2 11" id="KW-0235">DNA replication</keyword>
<evidence type="ECO:0000256" key="1">
    <source>
        <dbReference type="ARBA" id="ARBA00022490"/>
    </source>
</evidence>
<evidence type="ECO:0000259" key="13">
    <source>
        <dbReference type="PROSITE" id="PS50076"/>
    </source>
</evidence>
<keyword evidence="7 11" id="KW-0346">Stress response</keyword>
<evidence type="ECO:0000256" key="6">
    <source>
        <dbReference type="ARBA" id="ARBA00022833"/>
    </source>
</evidence>
<keyword evidence="1 11" id="KW-0963">Cytoplasm</keyword>
<dbReference type="Gene3D" id="2.10.230.10">
    <property type="entry name" value="Heat shock protein DnaJ, cysteine-rich domain"/>
    <property type="match status" value="1"/>
</dbReference>
<comment type="subunit">
    <text evidence="11">Homodimer.</text>
</comment>
<dbReference type="CDD" id="cd10747">
    <property type="entry name" value="DnaJ_C"/>
    <property type="match status" value="1"/>
</dbReference>
<comment type="subcellular location">
    <subcellularLocation>
        <location evidence="11">Cytoplasm</location>
    </subcellularLocation>
</comment>
<evidence type="ECO:0000256" key="2">
    <source>
        <dbReference type="ARBA" id="ARBA00022705"/>
    </source>
</evidence>
<dbReference type="GO" id="GO:0051082">
    <property type="term" value="F:unfolded protein binding"/>
    <property type="evidence" value="ECO:0007669"/>
    <property type="project" value="UniProtKB-UniRule"/>
</dbReference>